<dbReference type="GO" id="GO:0015386">
    <property type="term" value="F:potassium:proton antiporter activity"/>
    <property type="evidence" value="ECO:0007669"/>
    <property type="project" value="TreeGrafter"/>
</dbReference>
<dbReference type="Proteomes" id="UP000322530">
    <property type="component" value="Unassembled WGS sequence"/>
</dbReference>
<dbReference type="InterPro" id="IPR004705">
    <property type="entry name" value="Cation/H_exchanger_CPA1_bac"/>
</dbReference>
<dbReference type="InterPro" id="IPR006153">
    <property type="entry name" value="Cation/H_exchanger_TM"/>
</dbReference>
<feature type="transmembrane region" description="Helical" evidence="10">
    <location>
        <begin position="185"/>
        <end position="206"/>
    </location>
</feature>
<accession>A0A5A5TJI3</accession>
<keyword evidence="10" id="KW-0050">Antiport</keyword>
<feature type="transmembrane region" description="Helical" evidence="10">
    <location>
        <begin position="384"/>
        <end position="407"/>
    </location>
</feature>
<evidence type="ECO:0000256" key="6">
    <source>
        <dbReference type="ARBA" id="ARBA00023053"/>
    </source>
</evidence>
<dbReference type="GO" id="GO:0051453">
    <property type="term" value="P:regulation of intracellular pH"/>
    <property type="evidence" value="ECO:0007669"/>
    <property type="project" value="TreeGrafter"/>
</dbReference>
<evidence type="ECO:0000256" key="4">
    <source>
        <dbReference type="ARBA" id="ARBA00022692"/>
    </source>
</evidence>
<keyword evidence="5 10" id="KW-1133">Transmembrane helix</keyword>
<evidence type="ECO:0000256" key="5">
    <source>
        <dbReference type="ARBA" id="ARBA00022989"/>
    </source>
</evidence>
<feature type="transmembrane region" description="Helical" evidence="10">
    <location>
        <begin position="57"/>
        <end position="73"/>
    </location>
</feature>
<evidence type="ECO:0000313" key="14">
    <source>
        <dbReference type="Proteomes" id="UP000322530"/>
    </source>
</evidence>
<comment type="caution">
    <text evidence="13">The sequence shown here is derived from an EMBL/GenBank/DDBJ whole genome shotgun (WGS) entry which is preliminary data.</text>
</comment>
<gene>
    <name evidence="13" type="ORF">KDI_49690</name>
</gene>
<dbReference type="Gene3D" id="6.10.140.1330">
    <property type="match status" value="1"/>
</dbReference>
<evidence type="ECO:0000256" key="10">
    <source>
        <dbReference type="RuleBase" id="RU366002"/>
    </source>
</evidence>
<dbReference type="GO" id="GO:0015385">
    <property type="term" value="F:sodium:proton antiporter activity"/>
    <property type="evidence" value="ECO:0007669"/>
    <property type="project" value="InterPro"/>
</dbReference>
<dbReference type="AlphaFoldDB" id="A0A5A5TJI3"/>
<dbReference type="NCBIfam" id="TIGR00831">
    <property type="entry name" value="a_cpa1"/>
    <property type="match status" value="1"/>
</dbReference>
<dbReference type="RefSeq" id="WP_172632429.1">
    <property type="nucleotide sequence ID" value="NZ_BIXY01000110.1"/>
</dbReference>
<reference evidence="13 14" key="1">
    <citation type="submission" date="2019-01" db="EMBL/GenBank/DDBJ databases">
        <title>Draft genome sequence of Dictyobacter sp. Uno17.</title>
        <authorList>
            <person name="Wang C.M."/>
            <person name="Zheng Y."/>
            <person name="Sakai Y."/>
            <person name="Abe K."/>
            <person name="Yokota A."/>
            <person name="Yabe S."/>
        </authorList>
    </citation>
    <scope>NUCLEOTIDE SEQUENCE [LARGE SCALE GENOMIC DNA]</scope>
    <source>
        <strain evidence="13 14">Uno17</strain>
    </source>
</reference>
<feature type="transmembrane region" description="Helical" evidence="10">
    <location>
        <begin position="350"/>
        <end position="372"/>
    </location>
</feature>
<comment type="function">
    <text evidence="10">Na(+)/H(+) antiporter that extrudes sodium in exchange for external protons.</text>
</comment>
<feature type="transmembrane region" description="Helical" evidence="10">
    <location>
        <begin position="31"/>
        <end position="51"/>
    </location>
</feature>
<keyword evidence="14" id="KW-1185">Reference proteome</keyword>
<name>A0A5A5TJI3_9CHLR</name>
<keyword evidence="8 10" id="KW-0472">Membrane</keyword>
<evidence type="ECO:0000256" key="3">
    <source>
        <dbReference type="ARBA" id="ARBA00022475"/>
    </source>
</evidence>
<dbReference type="GO" id="GO:0098719">
    <property type="term" value="P:sodium ion import across plasma membrane"/>
    <property type="evidence" value="ECO:0007669"/>
    <property type="project" value="TreeGrafter"/>
</dbReference>
<proteinExistence type="inferred from homology"/>
<comment type="subcellular location">
    <subcellularLocation>
        <location evidence="1 10">Cell membrane</location>
        <topology evidence="1 10">Multi-pass membrane protein</topology>
    </subcellularLocation>
</comment>
<dbReference type="EMBL" id="BIXY01000110">
    <property type="protein sequence ID" value="GCF11405.1"/>
    <property type="molecule type" value="Genomic_DNA"/>
</dbReference>
<evidence type="ECO:0000259" key="12">
    <source>
        <dbReference type="Pfam" id="PF00999"/>
    </source>
</evidence>
<sequence length="568" mass="62856">MPLNELILFSMLLLLSTVLLATLADRLRIPYAILLVLGGGVLGFIPGIPHIELDPELILLFFLPPLIYSSAWLTSWHRFRKDFDFILLLAIGLVLATMVAVAVVAHLFIPQIPWAVAFVLGAVVSPTDTVAAGTVIKGQGLIRRISSVIESESLVNDATGLVAYRFAVGAAVTGSFSLVNASIQFFVVSLGGLLIGLLVALIASFVHKQLEDSTTQVMVSVATAFASYILAEKVGVSGVLAAVTTGLYLGQHAATFYSSETRLQANSFWNVLTFMFNSFIFFLIGFQMQNLLYHLSRYSLSTVFVYILLISITVVVVRMFWTFASIGLLHILPASNKQLGHNVSWRYAAVIGWTGMRGGVSLASALAIPIMIASGAPFPERDLIVFLTFGVILFTLVVQGFSLAPLIRWFKVDNDPTLREETRDAIIASTQAALQKLDELKSGQDETGESDERLQKYIERLKAYYEKKLALLEQSNEDTESVRKRRKATQDRFRRIQREIHQEERGSLIALRKQGEIDDQVFHTIERDLDLEEQRLYQSENPRPVLVIPSVTPPAHPDQDISSSQGNT</sequence>
<protein>
    <submittedName>
        <fullName evidence="13">Na+/H+ antiporter</fullName>
    </submittedName>
</protein>
<organism evidence="13 14">
    <name type="scientific">Dictyobacter arantiisoli</name>
    <dbReference type="NCBI Taxonomy" id="2014874"/>
    <lineage>
        <taxon>Bacteria</taxon>
        <taxon>Bacillati</taxon>
        <taxon>Chloroflexota</taxon>
        <taxon>Ktedonobacteria</taxon>
        <taxon>Ktedonobacterales</taxon>
        <taxon>Dictyobacteraceae</taxon>
        <taxon>Dictyobacter</taxon>
    </lineage>
</organism>
<feature type="transmembrane region" description="Helical" evidence="10">
    <location>
        <begin position="115"/>
        <end position="136"/>
    </location>
</feature>
<feature type="transmembrane region" description="Helical" evidence="10">
    <location>
        <begin position="85"/>
        <end position="109"/>
    </location>
</feature>
<feature type="transmembrane region" description="Helical" evidence="10">
    <location>
        <begin position="237"/>
        <end position="257"/>
    </location>
</feature>
<feature type="transmembrane region" description="Helical" evidence="10">
    <location>
        <begin position="6"/>
        <end position="24"/>
    </location>
</feature>
<evidence type="ECO:0000256" key="1">
    <source>
        <dbReference type="ARBA" id="ARBA00004651"/>
    </source>
</evidence>
<evidence type="ECO:0000256" key="8">
    <source>
        <dbReference type="ARBA" id="ARBA00023136"/>
    </source>
</evidence>
<evidence type="ECO:0000256" key="11">
    <source>
        <dbReference type="SAM" id="MobiDB-lite"/>
    </source>
</evidence>
<keyword evidence="4 10" id="KW-0812">Transmembrane</keyword>
<feature type="transmembrane region" description="Helical" evidence="10">
    <location>
        <begin position="269"/>
        <end position="288"/>
    </location>
</feature>
<evidence type="ECO:0000256" key="2">
    <source>
        <dbReference type="ARBA" id="ARBA00022448"/>
    </source>
</evidence>
<evidence type="ECO:0000256" key="7">
    <source>
        <dbReference type="ARBA" id="ARBA00023065"/>
    </source>
</evidence>
<comment type="similarity">
    <text evidence="10">Belongs to the monovalent cation:proton antiporter 1 (CPA1) transporter (TC 2.A.36) family.</text>
</comment>
<keyword evidence="9 10" id="KW-0739">Sodium transport</keyword>
<feature type="transmembrane region" description="Helical" evidence="10">
    <location>
        <begin position="157"/>
        <end position="179"/>
    </location>
</feature>
<keyword evidence="6 10" id="KW-0915">Sodium</keyword>
<keyword evidence="3 10" id="KW-1003">Cell membrane</keyword>
<dbReference type="Pfam" id="PF00999">
    <property type="entry name" value="Na_H_Exchanger"/>
    <property type="match status" value="1"/>
</dbReference>
<dbReference type="GO" id="GO:0005886">
    <property type="term" value="C:plasma membrane"/>
    <property type="evidence" value="ECO:0007669"/>
    <property type="project" value="UniProtKB-SubCell"/>
</dbReference>
<dbReference type="PANTHER" id="PTHR10110">
    <property type="entry name" value="SODIUM/HYDROGEN EXCHANGER"/>
    <property type="match status" value="1"/>
</dbReference>
<dbReference type="PANTHER" id="PTHR10110:SF86">
    <property type="entry name" value="SODIUM_HYDROGEN EXCHANGER 7"/>
    <property type="match status" value="1"/>
</dbReference>
<feature type="transmembrane region" description="Helical" evidence="10">
    <location>
        <begin position="303"/>
        <end position="329"/>
    </location>
</feature>
<feature type="domain" description="Cation/H+ exchanger transmembrane" evidence="12">
    <location>
        <begin position="16"/>
        <end position="409"/>
    </location>
</feature>
<keyword evidence="2 10" id="KW-0813">Transport</keyword>
<feature type="region of interest" description="Disordered" evidence="11">
    <location>
        <begin position="539"/>
        <end position="568"/>
    </location>
</feature>
<evidence type="ECO:0000256" key="9">
    <source>
        <dbReference type="ARBA" id="ARBA00023201"/>
    </source>
</evidence>
<evidence type="ECO:0000313" key="13">
    <source>
        <dbReference type="EMBL" id="GCF11405.1"/>
    </source>
</evidence>
<dbReference type="InterPro" id="IPR018422">
    <property type="entry name" value="Cation/H_exchanger_CPA1"/>
</dbReference>
<keyword evidence="7 10" id="KW-0406">Ion transport</keyword>